<gene>
    <name evidence="3" type="ORF">J4E96_09235</name>
</gene>
<keyword evidence="4" id="KW-1185">Reference proteome</keyword>
<dbReference type="Gene3D" id="3.40.50.2300">
    <property type="match status" value="1"/>
</dbReference>
<dbReference type="RefSeq" id="WP_227425458.1">
    <property type="nucleotide sequence ID" value="NZ_CP071868.1"/>
</dbReference>
<feature type="domain" description="Response regulatory" evidence="2">
    <location>
        <begin position="1"/>
        <end position="67"/>
    </location>
</feature>
<evidence type="ECO:0000259" key="2">
    <source>
        <dbReference type="PROSITE" id="PS50110"/>
    </source>
</evidence>
<reference evidence="3" key="1">
    <citation type="submission" date="2021-03" db="EMBL/GenBank/DDBJ databases">
        <title>Pengzhenrongella sicca gen. nov., sp. nov., a new member of suborder Micrococcineae isolated from High-Arctic tundra soil.</title>
        <authorList>
            <person name="Peng F."/>
        </authorList>
    </citation>
    <scope>NUCLEOTIDE SEQUENCE</scope>
    <source>
        <strain evidence="3">LRZ-2</strain>
    </source>
</reference>
<dbReference type="PROSITE" id="PS50110">
    <property type="entry name" value="RESPONSE_REGULATORY"/>
    <property type="match status" value="1"/>
</dbReference>
<dbReference type="Proteomes" id="UP000663937">
    <property type="component" value="Chromosome"/>
</dbReference>
<organism evidence="3 4">
    <name type="scientific">Pengzhenrongella sicca</name>
    <dbReference type="NCBI Taxonomy" id="2819238"/>
    <lineage>
        <taxon>Bacteria</taxon>
        <taxon>Bacillati</taxon>
        <taxon>Actinomycetota</taxon>
        <taxon>Actinomycetes</taxon>
        <taxon>Micrococcales</taxon>
        <taxon>Pengzhenrongella</taxon>
    </lineage>
</organism>
<dbReference type="GO" id="GO:0000160">
    <property type="term" value="P:phosphorelay signal transduction system"/>
    <property type="evidence" value="ECO:0007669"/>
    <property type="project" value="InterPro"/>
</dbReference>
<evidence type="ECO:0000313" key="3">
    <source>
        <dbReference type="EMBL" id="QTE31080.1"/>
    </source>
</evidence>
<dbReference type="EMBL" id="CP071868">
    <property type="protein sequence ID" value="QTE31080.1"/>
    <property type="molecule type" value="Genomic_DNA"/>
</dbReference>
<keyword evidence="1" id="KW-0597">Phosphoprotein</keyword>
<feature type="modified residue" description="4-aspartylphosphate" evidence="1">
    <location>
        <position position="2"/>
    </location>
</feature>
<protein>
    <recommendedName>
        <fullName evidence="2">Response regulatory domain-containing protein</fullName>
    </recommendedName>
</protein>
<proteinExistence type="predicted"/>
<name>A0A8A4ZGB8_9MICO</name>
<evidence type="ECO:0000256" key="1">
    <source>
        <dbReference type="PROSITE-ProRule" id="PRU00169"/>
    </source>
</evidence>
<evidence type="ECO:0000313" key="4">
    <source>
        <dbReference type="Proteomes" id="UP000663937"/>
    </source>
</evidence>
<dbReference type="SUPFAM" id="SSF52172">
    <property type="entry name" value="CheY-like"/>
    <property type="match status" value="1"/>
</dbReference>
<dbReference type="AlphaFoldDB" id="A0A8A4ZGB8"/>
<accession>A0A8A4ZGB8</accession>
<dbReference type="KEGG" id="psic:J4E96_09235"/>
<dbReference type="InterPro" id="IPR001789">
    <property type="entry name" value="Sig_transdc_resp-reg_receiver"/>
</dbReference>
<sequence>MDIRVPRGDGHPATEGLLALAYPPKVIVPWVFGTVDQVLAALRVGASGFALEDSPPPKMIEAVHHVIAREPIPLTT</sequence>
<dbReference type="InterPro" id="IPR011006">
    <property type="entry name" value="CheY-like_superfamily"/>
</dbReference>